<keyword evidence="3" id="KW-1185">Reference proteome</keyword>
<reference evidence="2" key="3">
    <citation type="submission" date="2015-04" db="UniProtKB">
        <authorList>
            <consortium name="EnsemblPlants"/>
        </authorList>
    </citation>
    <scope>IDENTIFICATION</scope>
</reference>
<reference evidence="3" key="2">
    <citation type="submission" date="2013-12" db="EMBL/GenBank/DDBJ databases">
        <authorList>
            <person name="Yu Y."/>
            <person name="Lee S."/>
            <person name="de Baynast K."/>
            <person name="Wissotski M."/>
            <person name="Liu L."/>
            <person name="Talag J."/>
            <person name="Goicoechea J."/>
            <person name="Angelova A."/>
            <person name="Jetty R."/>
            <person name="Kudrna D."/>
            <person name="Golser W."/>
            <person name="Rivera L."/>
            <person name="Zhang J."/>
            <person name="Wing R."/>
        </authorList>
    </citation>
    <scope>NUCLEOTIDE SEQUENCE</scope>
</reference>
<evidence type="ECO:0000259" key="1">
    <source>
        <dbReference type="Pfam" id="PF26133"/>
    </source>
</evidence>
<dbReference type="PANTHER" id="PTHR33018">
    <property type="entry name" value="OS10G0338966 PROTEIN-RELATED"/>
    <property type="match status" value="1"/>
</dbReference>
<dbReference type="PANTHER" id="PTHR33018:SF34">
    <property type="entry name" value="OS02G0472350 PROTEIN"/>
    <property type="match status" value="1"/>
</dbReference>
<dbReference type="Gramene" id="LPERR01G14690.1">
    <property type="protein sequence ID" value="LPERR01G14690.1"/>
    <property type="gene ID" value="LPERR01G14690"/>
</dbReference>
<dbReference type="Proteomes" id="UP000032180">
    <property type="component" value="Chromosome 1"/>
</dbReference>
<evidence type="ECO:0000313" key="2">
    <source>
        <dbReference type="EnsemblPlants" id="LPERR01G14690.1"/>
    </source>
</evidence>
<dbReference type="HOGENOM" id="CLU_1505606_0_0_1"/>
<feature type="domain" description="DUF8039" evidence="1">
    <location>
        <begin position="2"/>
        <end position="80"/>
    </location>
</feature>
<sequence>MTCELHIPLRNLSIKVASATTIATNPAGTFRYRTIPAGFSKVKVKQAVVTYDDLELEIAGGEGETTLGEAIHSIILWSKRVPSPPKFKQPNIPALKKLSYKLTPEELDEAVKGEVKEHFKPKEKNPFDIPTDKAKLNYCKKVPQLGEQPQKELDQTPFRRLARSRFIPCFMVYGLQGSK</sequence>
<proteinExistence type="predicted"/>
<evidence type="ECO:0000313" key="3">
    <source>
        <dbReference type="Proteomes" id="UP000032180"/>
    </source>
</evidence>
<dbReference type="InterPro" id="IPR058352">
    <property type="entry name" value="DUF8039"/>
</dbReference>
<name>A0A0D9V190_9ORYZ</name>
<reference evidence="2 3" key="1">
    <citation type="submission" date="2012-08" db="EMBL/GenBank/DDBJ databases">
        <title>Oryza genome evolution.</title>
        <authorList>
            <person name="Wing R.A."/>
        </authorList>
    </citation>
    <scope>NUCLEOTIDE SEQUENCE</scope>
</reference>
<organism evidence="2 3">
    <name type="scientific">Leersia perrieri</name>
    <dbReference type="NCBI Taxonomy" id="77586"/>
    <lineage>
        <taxon>Eukaryota</taxon>
        <taxon>Viridiplantae</taxon>
        <taxon>Streptophyta</taxon>
        <taxon>Embryophyta</taxon>
        <taxon>Tracheophyta</taxon>
        <taxon>Spermatophyta</taxon>
        <taxon>Magnoliopsida</taxon>
        <taxon>Liliopsida</taxon>
        <taxon>Poales</taxon>
        <taxon>Poaceae</taxon>
        <taxon>BOP clade</taxon>
        <taxon>Oryzoideae</taxon>
        <taxon>Oryzeae</taxon>
        <taxon>Oryzinae</taxon>
        <taxon>Leersia</taxon>
    </lineage>
</organism>
<protein>
    <recommendedName>
        <fullName evidence="1">DUF8039 domain-containing protein</fullName>
    </recommendedName>
</protein>
<accession>A0A0D9V190</accession>
<dbReference type="eggNOG" id="ENOG502R3NN">
    <property type="taxonomic scope" value="Eukaryota"/>
</dbReference>
<dbReference type="EnsemblPlants" id="LPERR01G14690.1">
    <property type="protein sequence ID" value="LPERR01G14690.1"/>
    <property type="gene ID" value="LPERR01G14690"/>
</dbReference>
<dbReference type="Pfam" id="PF26133">
    <property type="entry name" value="DUF8039"/>
    <property type="match status" value="1"/>
</dbReference>
<dbReference type="AlphaFoldDB" id="A0A0D9V190"/>